<proteinExistence type="inferred from homology"/>
<evidence type="ECO:0000256" key="6">
    <source>
        <dbReference type="ARBA" id="ARBA00022833"/>
    </source>
</evidence>
<name>A0A3N6ZNL1_9ACTN</name>
<evidence type="ECO:0000256" key="2">
    <source>
        <dbReference type="ARBA" id="ARBA00001947"/>
    </source>
</evidence>
<keyword evidence="4" id="KW-0479">Metal-binding</keyword>
<comment type="cofactor">
    <cofactor evidence="2">
        <name>Zn(2+)</name>
        <dbReference type="ChEBI" id="CHEBI:29105"/>
    </cofactor>
</comment>
<evidence type="ECO:0000313" key="10">
    <source>
        <dbReference type="EMBL" id="RQN08647.1"/>
    </source>
</evidence>
<dbReference type="OrthoDB" id="7055905at2"/>
<dbReference type="Gene3D" id="3.40.630.10">
    <property type="entry name" value="Zn peptidases"/>
    <property type="match status" value="1"/>
</dbReference>
<reference evidence="10 11" key="1">
    <citation type="submission" date="2018-11" db="EMBL/GenBank/DDBJ databases">
        <authorList>
            <person name="Li F."/>
        </authorList>
    </citation>
    <scope>NUCLEOTIDE SEQUENCE [LARGE SCALE GENOMIC DNA]</scope>
    <source>
        <strain evidence="10 11">YS17T</strain>
    </source>
</reference>
<gene>
    <name evidence="10" type="ORF">EHW97_05170</name>
</gene>
<dbReference type="PANTHER" id="PTHR43808">
    <property type="entry name" value="ACETYLORNITHINE DEACETYLASE"/>
    <property type="match status" value="1"/>
</dbReference>
<feature type="domain" description="Peptidase M20 dimerisation" evidence="9">
    <location>
        <begin position="268"/>
        <end position="377"/>
    </location>
</feature>
<dbReference type="AlphaFoldDB" id="A0A3N6ZNL1"/>
<dbReference type="Gene3D" id="3.30.70.360">
    <property type="match status" value="1"/>
</dbReference>
<dbReference type="SUPFAM" id="SSF53187">
    <property type="entry name" value="Zn-dependent exopeptidases"/>
    <property type="match status" value="1"/>
</dbReference>
<dbReference type="InterPro" id="IPR011650">
    <property type="entry name" value="Peptidase_M20_dimer"/>
</dbReference>
<keyword evidence="6" id="KW-0862">Zinc</keyword>
<keyword evidence="5" id="KW-0378">Hydrolase</keyword>
<evidence type="ECO:0000256" key="8">
    <source>
        <dbReference type="SAM" id="MobiDB-lite"/>
    </source>
</evidence>
<feature type="region of interest" description="Disordered" evidence="8">
    <location>
        <begin position="1"/>
        <end position="62"/>
    </location>
</feature>
<comment type="caution">
    <text evidence="10">The sequence shown here is derived from an EMBL/GenBank/DDBJ whole genome shotgun (WGS) entry which is preliminary data.</text>
</comment>
<dbReference type="Pfam" id="PF01546">
    <property type="entry name" value="Peptidase_M20"/>
    <property type="match status" value="1"/>
</dbReference>
<dbReference type="InterPro" id="IPR010182">
    <property type="entry name" value="ArgE/DapE"/>
</dbReference>
<evidence type="ECO:0000256" key="3">
    <source>
        <dbReference type="ARBA" id="ARBA00006247"/>
    </source>
</evidence>
<dbReference type="InterPro" id="IPR050072">
    <property type="entry name" value="Peptidase_M20A"/>
</dbReference>
<comment type="similarity">
    <text evidence="3">Belongs to the peptidase M20A family.</text>
</comment>
<keyword evidence="11" id="KW-1185">Reference proteome</keyword>
<dbReference type="PANTHER" id="PTHR43808:SF25">
    <property type="entry name" value="PEPTIDASE M20 DIMERISATION DOMAIN-CONTAINING PROTEIN"/>
    <property type="match status" value="1"/>
</dbReference>
<keyword evidence="7" id="KW-0170">Cobalt</keyword>
<evidence type="ECO:0000259" key="9">
    <source>
        <dbReference type="Pfam" id="PF07687"/>
    </source>
</evidence>
<dbReference type="Proteomes" id="UP000275225">
    <property type="component" value="Unassembled WGS sequence"/>
</dbReference>
<comment type="cofactor">
    <cofactor evidence="1">
        <name>Co(2+)</name>
        <dbReference type="ChEBI" id="CHEBI:48828"/>
    </cofactor>
</comment>
<dbReference type="Pfam" id="PF07687">
    <property type="entry name" value="M20_dimer"/>
    <property type="match status" value="1"/>
</dbReference>
<evidence type="ECO:0000256" key="4">
    <source>
        <dbReference type="ARBA" id="ARBA00022723"/>
    </source>
</evidence>
<dbReference type="InterPro" id="IPR036264">
    <property type="entry name" value="Bact_exopeptidase_dim_dom"/>
</dbReference>
<evidence type="ECO:0000313" key="11">
    <source>
        <dbReference type="Proteomes" id="UP000275225"/>
    </source>
</evidence>
<dbReference type="SUPFAM" id="SSF55031">
    <property type="entry name" value="Bacterial exopeptidase dimerisation domain"/>
    <property type="match status" value="1"/>
</dbReference>
<dbReference type="InterPro" id="IPR002933">
    <property type="entry name" value="Peptidase_M20"/>
</dbReference>
<evidence type="ECO:0000256" key="1">
    <source>
        <dbReference type="ARBA" id="ARBA00001941"/>
    </source>
</evidence>
<accession>A0A3N6ZNL1</accession>
<dbReference type="NCBIfam" id="TIGR01910">
    <property type="entry name" value="DapE-ArgE"/>
    <property type="match status" value="1"/>
</dbReference>
<dbReference type="GO" id="GO:0016787">
    <property type="term" value="F:hydrolase activity"/>
    <property type="evidence" value="ECO:0007669"/>
    <property type="project" value="UniProtKB-KW"/>
</dbReference>
<evidence type="ECO:0000256" key="5">
    <source>
        <dbReference type="ARBA" id="ARBA00022801"/>
    </source>
</evidence>
<evidence type="ECO:0000256" key="7">
    <source>
        <dbReference type="ARBA" id="ARBA00023285"/>
    </source>
</evidence>
<dbReference type="GO" id="GO:0046872">
    <property type="term" value="F:metal ion binding"/>
    <property type="evidence" value="ECO:0007669"/>
    <property type="project" value="UniProtKB-KW"/>
</dbReference>
<dbReference type="EMBL" id="RQJX01000005">
    <property type="protein sequence ID" value="RQN08647.1"/>
    <property type="molecule type" value="Genomic_DNA"/>
</dbReference>
<organism evidence="10 11">
    <name type="scientific">Aeromicrobium camelliae</name>
    <dbReference type="NCBI Taxonomy" id="1538144"/>
    <lineage>
        <taxon>Bacteria</taxon>
        <taxon>Bacillati</taxon>
        <taxon>Actinomycetota</taxon>
        <taxon>Actinomycetes</taxon>
        <taxon>Propionibacteriales</taxon>
        <taxon>Nocardioidaceae</taxon>
        <taxon>Aeromicrobium</taxon>
    </lineage>
</organism>
<protein>
    <submittedName>
        <fullName evidence="10">ArgE/DapE family deacylase</fullName>
    </submittedName>
</protein>
<sequence>MEGLSRSVAAEDDERPVPAETADWALNADDRPPIGGATRCESSWRQRSAYVPRPGSDADDGTSACRASVIRPGGRCDTEAVDIDEDALRDDLAALVGFGAVGGSEAEVAIQHWCAERLTSLGLEVDHWRVDLDEARSQPDYPGEEVAREEMWGCVAATNSDRPALILAGHVDVVPTGDLALWDSDPFTLTSRDGQWRGRGTCDMLGGVAAIFAAARAVDHASLRRPFAIHTVVAEEDGGLGTFETLRRGHDGDACLIAEPTAGRLVTANAGSLTFRLELRGAATHGSMRRSGVSTIELLPRVLTALESLEEKRNADVATLFGPLPFPISIGIVNAGDWASTVPDRLVAEGRYGVRPDEDFAAAEALFEAHLAELCEADPWLREHPIEVTWSGGRFAAGVTEPDHPFVQQVQSLTGAPVSGAPYGSDLRLYASAGIPTVQYGPGDITGAHAVDESVPIDEVLRCAATYRDLILAHCT</sequence>